<evidence type="ECO:0000313" key="9">
    <source>
        <dbReference type="EMBL" id="MCY9698244.1"/>
    </source>
</evidence>
<sequence length="298" mass="33021">MAKATSIKASTGERIFYISNYLFFILLGMATLFPFLNVLAKSFSSEAAVISGLVTIFPVDFQIGTYELVLGNSQFMNSFRITIFITVTYTALSLIMTTMAAYPLSKPGLKGRKAILLLYVFTMLFHGGLIPNYLLMQNLGLINSLWSLILPGMIQVFYMLLIKNYFEGLPDSLEESAKLDGASNMRILWSIVLPLSMPVLATVALFYAVLIWNSYFNAMVYISRPDLKPMQLYLKELIAATNDVLGQSGMIDISKDLNRSPEAVQAASIITATVPILCVYPFLQKYFVKGVLVGSVKG</sequence>
<dbReference type="EMBL" id="JAMDMX010000218">
    <property type="protein sequence ID" value="MCY9698244.1"/>
    <property type="molecule type" value="Genomic_DNA"/>
</dbReference>
<keyword evidence="5 7" id="KW-1133">Transmembrane helix</keyword>
<feature type="transmembrane region" description="Helical" evidence="7">
    <location>
        <begin position="114"/>
        <end position="134"/>
    </location>
</feature>
<dbReference type="InterPro" id="IPR035906">
    <property type="entry name" value="MetI-like_sf"/>
</dbReference>
<keyword evidence="4 7" id="KW-0812">Transmembrane</keyword>
<dbReference type="PANTHER" id="PTHR43744:SF9">
    <property type="entry name" value="POLYGALACTURONAN_RHAMNOGALACTURONAN TRANSPORT SYSTEM PERMEASE PROTEIN YTCP"/>
    <property type="match status" value="1"/>
</dbReference>
<proteinExistence type="inferred from homology"/>
<evidence type="ECO:0000256" key="4">
    <source>
        <dbReference type="ARBA" id="ARBA00022692"/>
    </source>
</evidence>
<protein>
    <submittedName>
        <fullName evidence="9">Carbohydrate ABC transporter permease</fullName>
    </submittedName>
</protein>
<dbReference type="InterPro" id="IPR000515">
    <property type="entry name" value="MetI-like"/>
</dbReference>
<dbReference type="PANTHER" id="PTHR43744">
    <property type="entry name" value="ABC TRANSPORTER PERMEASE PROTEIN MG189-RELATED-RELATED"/>
    <property type="match status" value="1"/>
</dbReference>
<evidence type="ECO:0000256" key="2">
    <source>
        <dbReference type="ARBA" id="ARBA00022448"/>
    </source>
</evidence>
<feature type="transmembrane region" description="Helical" evidence="7">
    <location>
        <begin position="81"/>
        <end position="102"/>
    </location>
</feature>
<feature type="transmembrane region" description="Helical" evidence="7">
    <location>
        <begin position="146"/>
        <end position="166"/>
    </location>
</feature>
<name>A0ABT4GQG7_9BACL</name>
<comment type="caution">
    <text evidence="9">The sequence shown here is derived from an EMBL/GenBank/DDBJ whole genome shotgun (WGS) entry which is preliminary data.</text>
</comment>
<keyword evidence="2 7" id="KW-0813">Transport</keyword>
<dbReference type="Gene3D" id="1.10.3720.10">
    <property type="entry name" value="MetI-like"/>
    <property type="match status" value="1"/>
</dbReference>
<comment type="subcellular location">
    <subcellularLocation>
        <location evidence="1 7">Cell membrane</location>
        <topology evidence="1 7">Multi-pass membrane protein</topology>
    </subcellularLocation>
</comment>
<organism evidence="9 10">
    <name type="scientific">Paenibacillus alginolyticus</name>
    <dbReference type="NCBI Taxonomy" id="59839"/>
    <lineage>
        <taxon>Bacteria</taxon>
        <taxon>Bacillati</taxon>
        <taxon>Bacillota</taxon>
        <taxon>Bacilli</taxon>
        <taxon>Bacillales</taxon>
        <taxon>Paenibacillaceae</taxon>
        <taxon>Paenibacillus</taxon>
    </lineage>
</organism>
<evidence type="ECO:0000259" key="8">
    <source>
        <dbReference type="PROSITE" id="PS50928"/>
    </source>
</evidence>
<feature type="transmembrane region" description="Helical" evidence="7">
    <location>
        <begin position="48"/>
        <end position="69"/>
    </location>
</feature>
<feature type="domain" description="ABC transmembrane type-1" evidence="8">
    <location>
        <begin position="79"/>
        <end position="282"/>
    </location>
</feature>
<dbReference type="CDD" id="cd06261">
    <property type="entry name" value="TM_PBP2"/>
    <property type="match status" value="1"/>
</dbReference>
<evidence type="ECO:0000256" key="6">
    <source>
        <dbReference type="ARBA" id="ARBA00023136"/>
    </source>
</evidence>
<feature type="transmembrane region" description="Helical" evidence="7">
    <location>
        <begin position="187"/>
        <end position="212"/>
    </location>
</feature>
<dbReference type="SUPFAM" id="SSF161098">
    <property type="entry name" value="MetI-like"/>
    <property type="match status" value="1"/>
</dbReference>
<dbReference type="Proteomes" id="UP001527099">
    <property type="component" value="Unassembled WGS sequence"/>
</dbReference>
<evidence type="ECO:0000256" key="7">
    <source>
        <dbReference type="RuleBase" id="RU363032"/>
    </source>
</evidence>
<comment type="similarity">
    <text evidence="7">Belongs to the binding-protein-dependent transport system permease family.</text>
</comment>
<keyword evidence="6 7" id="KW-0472">Membrane</keyword>
<evidence type="ECO:0000256" key="5">
    <source>
        <dbReference type="ARBA" id="ARBA00022989"/>
    </source>
</evidence>
<feature type="transmembrane region" description="Helical" evidence="7">
    <location>
        <begin position="15"/>
        <end position="36"/>
    </location>
</feature>
<accession>A0ABT4GQG7</accession>
<evidence type="ECO:0000313" key="10">
    <source>
        <dbReference type="Proteomes" id="UP001527099"/>
    </source>
</evidence>
<reference evidence="9 10" key="1">
    <citation type="submission" date="2022-05" db="EMBL/GenBank/DDBJ databases">
        <title>Genome Sequencing of Bee-Associated Microbes.</title>
        <authorList>
            <person name="Dunlap C."/>
        </authorList>
    </citation>
    <scope>NUCLEOTIDE SEQUENCE [LARGE SCALE GENOMIC DNA]</scope>
    <source>
        <strain evidence="9 10">NRRL B-14421</strain>
    </source>
</reference>
<keyword evidence="3" id="KW-1003">Cell membrane</keyword>
<dbReference type="RefSeq" id="WP_036633780.1">
    <property type="nucleotide sequence ID" value="NZ_JAMDMW010000043.1"/>
</dbReference>
<dbReference type="Pfam" id="PF00528">
    <property type="entry name" value="BPD_transp_1"/>
    <property type="match status" value="1"/>
</dbReference>
<dbReference type="PROSITE" id="PS50928">
    <property type="entry name" value="ABC_TM1"/>
    <property type="match status" value="1"/>
</dbReference>
<evidence type="ECO:0000256" key="3">
    <source>
        <dbReference type="ARBA" id="ARBA00022475"/>
    </source>
</evidence>
<keyword evidence="10" id="KW-1185">Reference proteome</keyword>
<gene>
    <name evidence="9" type="ORF">M5X19_36195</name>
</gene>
<evidence type="ECO:0000256" key="1">
    <source>
        <dbReference type="ARBA" id="ARBA00004651"/>
    </source>
</evidence>